<sequence>MGDNKDRGCDFLKEPTKSPDDWKYVERASPVPYASGQSQVPQPEVLLFIAAMADPKNKAVNGNHAIDKTQVGSKAKVNGNTTASTPVSSPISPPVSPAERTNHQSKLSQVLSLLKDVADESEAISEYEKSIDVRKALEKDLAHKESEVQKLRDFNKDLMRELSECKNESASQSKILLSAFEQRYKVFDSNNTAVETMQAEVTEVKVKLEAAKVDAKNKQAEVEKLVKKLEETEKSEAAHINEIKELNAESELQRSKIETGATELASCKSKLATARADLGDDILREYGPDGLRKLGLELKALSKKCHALALEFFNDPDGAKDSVTEIAELKSRFPNIPLSTASTKAAAKLRCAAAEAVIADILTTHIFSPFYLSPDAKAAAVTLLDLFGDDERRRSVYRCQVLSSHQARGEEAARIEADIVRRASNEVMTTLHALVSAEKQAEFYGSNAVSGLFKDALKVWSEVQRARDPITAERPDLTESYPPGKYDEYDVAPTMSPRSPKGMPAAAGGSAAIPKGSHFAAVLFPQVVTREDIIFNGMVLWTHQTEAPTAPAASPPPPIVKTTSVNVKSMPPIVGGGEGGGGGGGGRRHQRRRSVVADEGVAFKGKQNGHGGGHANGGASVVVNGN</sequence>
<evidence type="ECO:0000313" key="4">
    <source>
        <dbReference type="EMBL" id="KAK0383826.1"/>
    </source>
</evidence>
<organism evidence="4 5">
    <name type="scientific">Sarocladium strictum</name>
    <name type="common">Black bundle disease fungus</name>
    <name type="synonym">Acremonium strictum</name>
    <dbReference type="NCBI Taxonomy" id="5046"/>
    <lineage>
        <taxon>Eukaryota</taxon>
        <taxon>Fungi</taxon>
        <taxon>Dikarya</taxon>
        <taxon>Ascomycota</taxon>
        <taxon>Pezizomycotina</taxon>
        <taxon>Sordariomycetes</taxon>
        <taxon>Hypocreomycetidae</taxon>
        <taxon>Hypocreales</taxon>
        <taxon>Sarocladiaceae</taxon>
        <taxon>Sarocladium</taxon>
    </lineage>
</organism>
<feature type="region of interest" description="Disordered" evidence="2">
    <location>
        <begin position="569"/>
        <end position="589"/>
    </location>
</feature>
<name>A0AA39GB08_SARSR</name>
<evidence type="ECO:0000256" key="2">
    <source>
        <dbReference type="SAM" id="MobiDB-lite"/>
    </source>
</evidence>
<dbReference type="Proteomes" id="UP001175261">
    <property type="component" value="Unassembled WGS sequence"/>
</dbReference>
<feature type="region of interest" description="Disordered" evidence="2">
    <location>
        <begin position="60"/>
        <end position="104"/>
    </location>
</feature>
<keyword evidence="1" id="KW-0175">Coiled coil</keyword>
<proteinExistence type="predicted"/>
<feature type="region of interest" description="Disordered" evidence="2">
    <location>
        <begin position="603"/>
        <end position="626"/>
    </location>
</feature>
<gene>
    <name evidence="3" type="ORF">NLU13_8771</name>
    <name evidence="4" type="ORF">NLU13_9737</name>
</gene>
<feature type="region of interest" description="Disordered" evidence="2">
    <location>
        <begin position="1"/>
        <end position="23"/>
    </location>
</feature>
<comment type="caution">
    <text evidence="4">The sequence shown here is derived from an EMBL/GenBank/DDBJ whole genome shotgun (WGS) entry which is preliminary data.</text>
</comment>
<evidence type="ECO:0000313" key="5">
    <source>
        <dbReference type="Proteomes" id="UP001175261"/>
    </source>
</evidence>
<evidence type="ECO:0000313" key="3">
    <source>
        <dbReference type="EMBL" id="KAK0382855.1"/>
    </source>
</evidence>
<evidence type="ECO:0000256" key="1">
    <source>
        <dbReference type="SAM" id="Coils"/>
    </source>
</evidence>
<accession>A0AA39GB08</accession>
<reference evidence="4" key="1">
    <citation type="submission" date="2022-10" db="EMBL/GenBank/DDBJ databases">
        <title>Determination and structural analysis of whole genome sequence of Sarocladium strictum F4-1.</title>
        <authorList>
            <person name="Hu L."/>
            <person name="Jiang Y."/>
        </authorList>
    </citation>
    <scope>NUCLEOTIDE SEQUENCE</scope>
    <source>
        <strain evidence="4">F4-1</strain>
    </source>
</reference>
<dbReference type="EMBL" id="JAPDFR010000009">
    <property type="protein sequence ID" value="KAK0383826.1"/>
    <property type="molecule type" value="Genomic_DNA"/>
</dbReference>
<feature type="compositionally biased region" description="Low complexity" evidence="2">
    <location>
        <begin position="617"/>
        <end position="626"/>
    </location>
</feature>
<feature type="compositionally biased region" description="Low complexity" evidence="2">
    <location>
        <begin position="81"/>
        <end position="90"/>
    </location>
</feature>
<dbReference type="EMBL" id="JAPDFR010000009">
    <property type="protein sequence ID" value="KAK0382855.1"/>
    <property type="molecule type" value="Genomic_DNA"/>
</dbReference>
<keyword evidence="5" id="KW-1185">Reference proteome</keyword>
<protein>
    <submittedName>
        <fullName evidence="4">Uncharacterized protein</fullName>
    </submittedName>
</protein>
<dbReference type="AlphaFoldDB" id="A0AA39GB08"/>
<feature type="coiled-coil region" evidence="1">
    <location>
        <begin position="134"/>
        <end position="168"/>
    </location>
</feature>
<feature type="coiled-coil region" evidence="1">
    <location>
        <begin position="194"/>
        <end position="249"/>
    </location>
</feature>
<feature type="compositionally biased region" description="Gly residues" evidence="2">
    <location>
        <begin position="574"/>
        <end position="585"/>
    </location>
</feature>